<sequence length="149" mass="16760">MGFVANGNITPSQIIIKSDPFFPQIALDDIREKIRIDGSVTNERLKQNIIEEVIDVNRLLKALKSKASQLSDLSEGEVDDLPETDYLYFSAVSNGVAAKVNEKYRSYDSSNAGLKNLEDSSLTIDEYRRNKQWAIQQLLGENHTVVELI</sequence>
<proteinExistence type="predicted"/>
<comment type="caution">
    <text evidence="1">The sequence shown here is derived from an EMBL/GenBank/DDBJ whole genome shotgun (WGS) entry which is preliminary data.</text>
</comment>
<dbReference type="EMBL" id="JRUE01000178">
    <property type="protein sequence ID" value="KXZ67916.1"/>
    <property type="molecule type" value="Genomic_DNA"/>
</dbReference>
<evidence type="ECO:0000313" key="2">
    <source>
        <dbReference type="Proteomes" id="UP000075680"/>
    </source>
</evidence>
<evidence type="ECO:0000313" key="1">
    <source>
        <dbReference type="EMBL" id="KXZ67916.1"/>
    </source>
</evidence>
<protein>
    <submittedName>
        <fullName evidence="1">Phage head completion protein (GPL)</fullName>
    </submittedName>
</protein>
<reference evidence="1 2" key="1">
    <citation type="journal article" date="2016" name="Sci. Rep.">
        <title>Genomic and phenotypic characterization of the species Acinetobacter venetianus.</title>
        <authorList>
            <person name="Fondi M."/>
            <person name="Maida I."/>
            <person name="Perrin E."/>
            <person name="Orlandini V."/>
            <person name="La Torre L."/>
            <person name="Bosi E."/>
            <person name="Negroni A."/>
            <person name="Zanaroli G."/>
            <person name="Fava F."/>
            <person name="Decorosi F."/>
            <person name="Giovannetti L."/>
            <person name="Viti C."/>
            <person name="Vaneechoutte M."/>
            <person name="Dijkshoorn L."/>
            <person name="Fani R."/>
        </authorList>
    </citation>
    <scope>NUCLEOTIDE SEQUENCE [LARGE SCALE GENOMIC DNA]</scope>
    <source>
        <strain evidence="1 2">LUH5627</strain>
    </source>
</reference>
<dbReference type="Proteomes" id="UP000075680">
    <property type="component" value="Unassembled WGS sequence"/>
</dbReference>
<accession>A0A150HP25</accession>
<dbReference type="AlphaFoldDB" id="A0A150HP25"/>
<organism evidence="1 2">
    <name type="scientific">Acinetobacter venetianus</name>
    <dbReference type="NCBI Taxonomy" id="52133"/>
    <lineage>
        <taxon>Bacteria</taxon>
        <taxon>Pseudomonadati</taxon>
        <taxon>Pseudomonadota</taxon>
        <taxon>Gammaproteobacteria</taxon>
        <taxon>Moraxellales</taxon>
        <taxon>Moraxellaceae</taxon>
        <taxon>Acinetobacter</taxon>
    </lineage>
</organism>
<name>A0A150HP25_9GAMM</name>
<dbReference type="Pfam" id="PF05926">
    <property type="entry name" value="Phage_GPL"/>
    <property type="match status" value="1"/>
</dbReference>
<dbReference type="RefSeq" id="WP_061518930.1">
    <property type="nucleotide sequence ID" value="NZ_JRUE01000178.1"/>
</dbReference>
<dbReference type="InterPro" id="IPR009225">
    <property type="entry name" value="Phage_head_completion_GpL"/>
</dbReference>
<dbReference type="PATRIC" id="fig|52133.18.peg.2050"/>
<gene>
    <name evidence="1" type="ORF">AVENLUH5627_01976</name>
</gene>